<protein>
    <submittedName>
        <fullName evidence="2">Helix-turn-helix domain-containing protein</fullName>
    </submittedName>
</protein>
<comment type="caution">
    <text evidence="2">The sequence shown here is derived from an EMBL/GenBank/DDBJ whole genome shotgun (WGS) entry which is preliminary data.</text>
</comment>
<keyword evidence="3" id="KW-1185">Reference proteome</keyword>
<dbReference type="EMBL" id="JBHTNU010000012">
    <property type="protein sequence ID" value="MFD1427737.1"/>
    <property type="molecule type" value="Genomic_DNA"/>
</dbReference>
<evidence type="ECO:0000313" key="2">
    <source>
        <dbReference type="EMBL" id="MFD1427737.1"/>
    </source>
</evidence>
<name>A0ABW4CAH0_9BACL</name>
<dbReference type="PANTHER" id="PTHR33744">
    <property type="entry name" value="CARBOHYDRATE DIACID REGULATOR"/>
    <property type="match status" value="1"/>
</dbReference>
<gene>
    <name evidence="2" type="ORF">ACFQ4Y_12565</name>
</gene>
<reference evidence="3" key="1">
    <citation type="journal article" date="2019" name="Int. J. Syst. Evol. Microbiol.">
        <title>The Global Catalogue of Microorganisms (GCM) 10K type strain sequencing project: providing services to taxonomists for standard genome sequencing and annotation.</title>
        <authorList>
            <consortium name="The Broad Institute Genomics Platform"/>
            <consortium name="The Broad Institute Genome Sequencing Center for Infectious Disease"/>
            <person name="Wu L."/>
            <person name="Ma J."/>
        </authorList>
    </citation>
    <scope>NUCLEOTIDE SEQUENCE [LARGE SCALE GENOMIC DNA]</scope>
    <source>
        <strain evidence="3">S1</strain>
    </source>
</reference>
<evidence type="ECO:0000313" key="3">
    <source>
        <dbReference type="Proteomes" id="UP001597282"/>
    </source>
</evidence>
<proteinExistence type="predicted"/>
<dbReference type="InterPro" id="IPR025736">
    <property type="entry name" value="PucR_C-HTH_dom"/>
</dbReference>
<dbReference type="Gene3D" id="1.10.10.2840">
    <property type="entry name" value="PucR C-terminal helix-turn-helix domain"/>
    <property type="match status" value="1"/>
</dbReference>
<dbReference type="Pfam" id="PF13556">
    <property type="entry name" value="HTH_30"/>
    <property type="match status" value="1"/>
</dbReference>
<dbReference type="Proteomes" id="UP001597282">
    <property type="component" value="Unassembled WGS sequence"/>
</dbReference>
<dbReference type="InterPro" id="IPR042070">
    <property type="entry name" value="PucR_C-HTH_sf"/>
</dbReference>
<organism evidence="2 3">
    <name type="scientific">Kroppenstedtia sanguinis</name>
    <dbReference type="NCBI Taxonomy" id="1380684"/>
    <lineage>
        <taxon>Bacteria</taxon>
        <taxon>Bacillati</taxon>
        <taxon>Bacillota</taxon>
        <taxon>Bacilli</taxon>
        <taxon>Bacillales</taxon>
        <taxon>Thermoactinomycetaceae</taxon>
        <taxon>Kroppenstedtia</taxon>
    </lineage>
</organism>
<evidence type="ECO:0000259" key="1">
    <source>
        <dbReference type="Pfam" id="PF13556"/>
    </source>
</evidence>
<feature type="domain" description="PucR C-terminal helix-turn-helix" evidence="1">
    <location>
        <begin position="92"/>
        <end position="149"/>
    </location>
</feature>
<accession>A0ABW4CAH0</accession>
<sequence length="157" mass="18373">MKEIASANNESLYLGASDWAVISNAKSFRQMYEQASIALKHTRTEPLRIVEWNRMGIEKVATFIEEQALFEGYANDILTPLIEYDQRKNADLVRTLYVYLINFFNLKKTGEELFVHPNTVKYRIETIKELLPVDFHDPSAYALFILAFRSYFHKIEL</sequence>
<dbReference type="PANTHER" id="PTHR33744:SF1">
    <property type="entry name" value="DNA-BINDING TRANSCRIPTIONAL ACTIVATOR ADER"/>
    <property type="match status" value="1"/>
</dbReference>
<dbReference type="InterPro" id="IPR051448">
    <property type="entry name" value="CdaR-like_regulators"/>
</dbReference>